<dbReference type="Proteomes" id="UP000006791">
    <property type="component" value="Chromosome 2"/>
</dbReference>
<dbReference type="OrthoDB" id="9880823at2"/>
<dbReference type="HOGENOM" id="CLU_1025631_0_0_0"/>
<sequence>MKWLTAVLFLFLCLAVNLVKVEPALAQDGGISDSDLPAAIKVLRGEIVALQGELASYVAGLQGGEKARRGKGFEAYRRQFETLGGKISSCRERLQYFHEQVSRLYRTMPTSSLYLAARQAYADAKQDFDTLASNFSSSPRPETLQIAEVRVMDGRLAKHLAQTVPEPAPVKPEQSIGRAFLEADDIRYIGKFDSVEVYLITIRDTAYYVLTGLRERAVEADGRVTEVVRQTILYSDAFPSKQTAGRQTDQHFEAVLQQKFTLLAEDENTTNLVLDELLKARSYARVE</sequence>
<evidence type="ECO:0000313" key="2">
    <source>
        <dbReference type="Proteomes" id="UP000006791"/>
    </source>
</evidence>
<evidence type="ECO:0000313" key="1">
    <source>
        <dbReference type="EMBL" id="AEP13570.1"/>
    </source>
</evidence>
<name>G2LK83_CHLTF</name>
<dbReference type="KEGG" id="ctm:Cabther_B0572"/>
<accession>G2LK83</accession>
<gene>
    <name evidence="1" type="ordered locus">Cabther_B0572</name>
</gene>
<proteinExistence type="predicted"/>
<keyword evidence="2" id="KW-1185">Reference proteome</keyword>
<protein>
    <submittedName>
        <fullName evidence="1">Uncharacterized protein</fullName>
    </submittedName>
</protein>
<reference evidence="1 2" key="1">
    <citation type="journal article" date="2012" name="Environ. Microbiol.">
        <title>Complete genome of Candidatus Chloracidobacterium thermophilum, a chlorophyll-based photoheterotroph belonging to the phylum Acidobacteria.</title>
        <authorList>
            <person name="Garcia Costas A.M."/>
            <person name="Liu Z."/>
            <person name="Tomsho L.P."/>
            <person name="Schuster S.C."/>
            <person name="Ward D.M."/>
            <person name="Bryant D.A."/>
        </authorList>
    </citation>
    <scope>NUCLEOTIDE SEQUENCE [LARGE SCALE GENOMIC DNA]</scope>
    <source>
        <strain evidence="1 2">B</strain>
    </source>
</reference>
<dbReference type="AlphaFoldDB" id="G2LK83"/>
<organism evidence="1 2">
    <name type="scientific">Chloracidobacterium thermophilum (strain B)</name>
    <dbReference type="NCBI Taxonomy" id="981222"/>
    <lineage>
        <taxon>Bacteria</taxon>
        <taxon>Pseudomonadati</taxon>
        <taxon>Acidobacteriota</taxon>
        <taxon>Terriglobia</taxon>
        <taxon>Terriglobales</taxon>
        <taxon>Acidobacteriaceae</taxon>
        <taxon>Chloracidobacterium</taxon>
    </lineage>
</organism>
<dbReference type="EMBL" id="CP002515">
    <property type="protein sequence ID" value="AEP13570.1"/>
    <property type="molecule type" value="Genomic_DNA"/>
</dbReference>